<dbReference type="PANTHER" id="PTHR35936">
    <property type="entry name" value="MEMBRANE-BOUND LYTIC MUREIN TRANSGLYCOSYLASE F"/>
    <property type="match status" value="1"/>
</dbReference>
<dbReference type="InterPro" id="IPR001638">
    <property type="entry name" value="Solute-binding_3/MltF_N"/>
</dbReference>
<dbReference type="RefSeq" id="WP_079689759.1">
    <property type="nucleotide sequence ID" value="NZ_FUZU01000004.1"/>
</dbReference>
<keyword evidence="1 2" id="KW-0732">Signal</keyword>
<evidence type="ECO:0000256" key="1">
    <source>
        <dbReference type="ARBA" id="ARBA00022729"/>
    </source>
</evidence>
<dbReference type="PANTHER" id="PTHR35936:SF32">
    <property type="entry name" value="MEMBRANE-BOUND LYTIC MUREIN TRANSGLYCOSYLASE F"/>
    <property type="match status" value="1"/>
</dbReference>
<dbReference type="STRING" id="688867.SAMN05660236_5272"/>
<proteinExistence type="predicted"/>
<evidence type="ECO:0000313" key="5">
    <source>
        <dbReference type="Proteomes" id="UP000190961"/>
    </source>
</evidence>
<dbReference type="SUPFAM" id="SSF53850">
    <property type="entry name" value="Periplasmic binding protein-like II"/>
    <property type="match status" value="1"/>
</dbReference>
<evidence type="ECO:0000256" key="2">
    <source>
        <dbReference type="SAM" id="SignalP"/>
    </source>
</evidence>
<dbReference type="EMBL" id="FUZU01000004">
    <property type="protein sequence ID" value="SKC86856.1"/>
    <property type="molecule type" value="Genomic_DNA"/>
</dbReference>
<gene>
    <name evidence="4" type="ORF">SAMN05660236_5272</name>
</gene>
<dbReference type="Pfam" id="PF00497">
    <property type="entry name" value="SBP_bac_3"/>
    <property type="match status" value="1"/>
</dbReference>
<sequence>MKRRISITFCFILALVCFFNTSTFAQLKGDTYASAKESKRATWILTHSDSPGLARMNGTKPEGLCYDLMTEFAKYVKDKKGIVVTFEYKTDDANDFPKFLSVVKASKGGVFGLSNTTITEERKKSYNFSPPFLRNVSMILTNNSVPELTDIKNISTAFAQMKAVIVKGSTNEARILDIKKKYYPNMIIEYTPSFAKSIEAIATNPKTFTSADFTYYLKGLQSGETIKRHAVGDEDGEEFGIIMPISNDWNPLLTEFMNSGFINSVQFNKIITNHLGQSVLKFTKIR</sequence>
<name>A0A1T5MF28_9BACT</name>
<feature type="domain" description="Solute-binding protein family 3/N-terminal" evidence="3">
    <location>
        <begin position="51"/>
        <end position="165"/>
    </location>
</feature>
<dbReference type="Gene3D" id="3.40.190.10">
    <property type="entry name" value="Periplasmic binding protein-like II"/>
    <property type="match status" value="1"/>
</dbReference>
<keyword evidence="5" id="KW-1185">Reference proteome</keyword>
<protein>
    <submittedName>
        <fullName evidence="4">ABC-type amino acid transport substrate-binding protein</fullName>
    </submittedName>
</protein>
<dbReference type="OrthoDB" id="973690at2"/>
<dbReference type="AlphaFoldDB" id="A0A1T5MF28"/>
<organism evidence="4 5">
    <name type="scientific">Ohtaekwangia koreensis</name>
    <dbReference type="NCBI Taxonomy" id="688867"/>
    <lineage>
        <taxon>Bacteria</taxon>
        <taxon>Pseudomonadati</taxon>
        <taxon>Bacteroidota</taxon>
        <taxon>Cytophagia</taxon>
        <taxon>Cytophagales</taxon>
        <taxon>Fulvivirgaceae</taxon>
        <taxon>Ohtaekwangia</taxon>
    </lineage>
</organism>
<feature type="chain" id="PRO_5013273315" evidence="2">
    <location>
        <begin position="26"/>
        <end position="286"/>
    </location>
</feature>
<reference evidence="4 5" key="1">
    <citation type="submission" date="2017-02" db="EMBL/GenBank/DDBJ databases">
        <authorList>
            <person name="Peterson S.W."/>
        </authorList>
    </citation>
    <scope>NUCLEOTIDE SEQUENCE [LARGE SCALE GENOMIC DNA]</scope>
    <source>
        <strain evidence="4 5">DSM 25262</strain>
    </source>
</reference>
<evidence type="ECO:0000259" key="3">
    <source>
        <dbReference type="Pfam" id="PF00497"/>
    </source>
</evidence>
<feature type="signal peptide" evidence="2">
    <location>
        <begin position="1"/>
        <end position="25"/>
    </location>
</feature>
<evidence type="ECO:0000313" key="4">
    <source>
        <dbReference type="EMBL" id="SKC86856.1"/>
    </source>
</evidence>
<dbReference type="Proteomes" id="UP000190961">
    <property type="component" value="Unassembled WGS sequence"/>
</dbReference>
<accession>A0A1T5MF28</accession>